<feature type="compositionally biased region" description="Basic residues" evidence="1">
    <location>
        <begin position="274"/>
        <end position="283"/>
    </location>
</feature>
<feature type="compositionally biased region" description="Polar residues" evidence="1">
    <location>
        <begin position="395"/>
        <end position="404"/>
    </location>
</feature>
<dbReference type="KEGG" id="ahel:Q31a_53820"/>
<feature type="compositionally biased region" description="Basic residues" evidence="1">
    <location>
        <begin position="453"/>
        <end position="464"/>
    </location>
</feature>
<gene>
    <name evidence="2" type="ORF">Q31a_53820</name>
</gene>
<feature type="compositionally biased region" description="Basic and acidic residues" evidence="1">
    <location>
        <begin position="216"/>
        <end position="225"/>
    </location>
</feature>
<feature type="compositionally biased region" description="Basic and acidic residues" evidence="1">
    <location>
        <begin position="319"/>
        <end position="363"/>
    </location>
</feature>
<dbReference type="Proteomes" id="UP000318017">
    <property type="component" value="Chromosome"/>
</dbReference>
<protein>
    <submittedName>
        <fullName evidence="2">Uncharacterized protein</fullName>
    </submittedName>
</protein>
<evidence type="ECO:0000256" key="1">
    <source>
        <dbReference type="SAM" id="MobiDB-lite"/>
    </source>
</evidence>
<name>A0A518GEH2_9BACT</name>
<sequence length="619" mass="67182">MADHWKSIANVLGAPGLGTPDVEGSSAPKPKSTKVAAEKKPTASPIADSAKPTAEPPALSTSTPDVEQAEISPPRQSVPDSEPSVPHTKRSDRMFESDSPPSLPEPVAAEPIVEPPKKRKSSWDKLASMFNLPGDRSAREAPAPVPTPVEQAPRADVVSEPPRAKKAPTSPEAAPEISDEMISFRSKPPRAEVPGFGESAKSKDSNAALDALFGDAPRDRSEGWGRKRRVVDDISPVEDVEAVVELPEAELGEEVSRADAKSGDVEEGSDERRGRRRRRRGRGRSGADSSDESTEAVDSKGDSFGRGLQAAEAEPEEEPVARERPRRQEPSSRRESAGRSEADSPRSDSRGRSEGRSREDSRGRRGSSRGDSPARKEAGARGEGRDRADSRRRNGGNQPTSSDSKVWGGAELYAPVESSGNWDEPDSFEADQLDAAAEVPATEESPSISERRSNRRRRRGRGRGRTSEETTEVSGEESAAPTSRAPRGDAADAEVLPDTDAAREDAGDGEDDRGGERDSSRRRRRRRPAEARRKDGEAGSEPVRGPREERSRDDRPPRKSSPRVVDDGDDDAMAEDEEKHRNIPTWQDSLETLVTANIDNHKKHEHRGGPRGGRSRGRR</sequence>
<evidence type="ECO:0000313" key="2">
    <source>
        <dbReference type="EMBL" id="QDV27001.1"/>
    </source>
</evidence>
<accession>A0A518GEH2</accession>
<organism evidence="2 3">
    <name type="scientific">Aureliella helgolandensis</name>
    <dbReference type="NCBI Taxonomy" id="2527968"/>
    <lineage>
        <taxon>Bacteria</taxon>
        <taxon>Pseudomonadati</taxon>
        <taxon>Planctomycetota</taxon>
        <taxon>Planctomycetia</taxon>
        <taxon>Pirellulales</taxon>
        <taxon>Pirellulaceae</taxon>
        <taxon>Aureliella</taxon>
    </lineage>
</organism>
<feature type="compositionally biased region" description="Acidic residues" evidence="1">
    <location>
        <begin position="567"/>
        <end position="576"/>
    </location>
</feature>
<feature type="region of interest" description="Disordered" evidence="1">
    <location>
        <begin position="1"/>
        <end position="619"/>
    </location>
</feature>
<evidence type="ECO:0000313" key="3">
    <source>
        <dbReference type="Proteomes" id="UP000318017"/>
    </source>
</evidence>
<feature type="compositionally biased region" description="Basic and acidic residues" evidence="1">
    <location>
        <begin position="500"/>
        <end position="519"/>
    </location>
</feature>
<feature type="compositionally biased region" description="Acidic residues" evidence="1">
    <location>
        <begin position="235"/>
        <end position="253"/>
    </location>
</feature>
<dbReference type="EMBL" id="CP036298">
    <property type="protein sequence ID" value="QDV27001.1"/>
    <property type="molecule type" value="Genomic_DNA"/>
</dbReference>
<feature type="compositionally biased region" description="Basic and acidic residues" evidence="1">
    <location>
        <begin position="544"/>
        <end position="557"/>
    </location>
</feature>
<feature type="compositionally biased region" description="Acidic residues" evidence="1">
    <location>
        <begin position="423"/>
        <end position="432"/>
    </location>
</feature>
<proteinExistence type="predicted"/>
<keyword evidence="3" id="KW-1185">Reference proteome</keyword>
<reference evidence="2 3" key="1">
    <citation type="submission" date="2019-02" db="EMBL/GenBank/DDBJ databases">
        <title>Deep-cultivation of Planctomycetes and their phenomic and genomic characterization uncovers novel biology.</title>
        <authorList>
            <person name="Wiegand S."/>
            <person name="Jogler M."/>
            <person name="Boedeker C."/>
            <person name="Pinto D."/>
            <person name="Vollmers J."/>
            <person name="Rivas-Marin E."/>
            <person name="Kohn T."/>
            <person name="Peeters S.H."/>
            <person name="Heuer A."/>
            <person name="Rast P."/>
            <person name="Oberbeckmann S."/>
            <person name="Bunk B."/>
            <person name="Jeske O."/>
            <person name="Meyerdierks A."/>
            <person name="Storesund J.E."/>
            <person name="Kallscheuer N."/>
            <person name="Luecker S."/>
            <person name="Lage O.M."/>
            <person name="Pohl T."/>
            <person name="Merkel B.J."/>
            <person name="Hornburger P."/>
            <person name="Mueller R.-W."/>
            <person name="Bruemmer F."/>
            <person name="Labrenz M."/>
            <person name="Spormann A.M."/>
            <person name="Op den Camp H."/>
            <person name="Overmann J."/>
            <person name="Amann R."/>
            <person name="Jetten M.S.M."/>
            <person name="Mascher T."/>
            <person name="Medema M.H."/>
            <person name="Devos D.P."/>
            <person name="Kaster A.-K."/>
            <person name="Ovreas L."/>
            <person name="Rohde M."/>
            <person name="Galperin M.Y."/>
            <person name="Jogler C."/>
        </authorList>
    </citation>
    <scope>NUCLEOTIDE SEQUENCE [LARGE SCALE GENOMIC DNA]</scope>
    <source>
        <strain evidence="2 3">Q31a</strain>
    </source>
</reference>
<dbReference type="AlphaFoldDB" id="A0A518GEH2"/>
<feature type="compositionally biased region" description="Basic and acidic residues" evidence="1">
    <location>
        <begin position="372"/>
        <end position="392"/>
    </location>
</feature>
<feature type="compositionally biased region" description="Basic and acidic residues" evidence="1">
    <location>
        <begin position="528"/>
        <end position="537"/>
    </location>
</feature>
<feature type="compositionally biased region" description="Basic and acidic residues" evidence="1">
    <location>
        <begin position="254"/>
        <end position="264"/>
    </location>
</feature>
<feature type="compositionally biased region" description="Polar residues" evidence="1">
    <location>
        <begin position="584"/>
        <end position="598"/>
    </location>
</feature>